<feature type="region of interest" description="Disordered" evidence="1">
    <location>
        <begin position="147"/>
        <end position="185"/>
    </location>
</feature>
<accession>A0AAD5S012</accession>
<protein>
    <recommendedName>
        <fullName evidence="5">Transmembrane protein</fullName>
    </recommendedName>
</protein>
<evidence type="ECO:0000313" key="4">
    <source>
        <dbReference type="Proteomes" id="UP001201980"/>
    </source>
</evidence>
<feature type="transmembrane region" description="Helical" evidence="2">
    <location>
        <begin position="15"/>
        <end position="32"/>
    </location>
</feature>
<evidence type="ECO:0000256" key="2">
    <source>
        <dbReference type="SAM" id="Phobius"/>
    </source>
</evidence>
<reference evidence="3" key="1">
    <citation type="submission" date="2022-07" db="EMBL/GenBank/DDBJ databases">
        <title>Draft genome sequence of Zalerion maritima ATCC 34329, a (micro)plastics degrading marine fungus.</title>
        <authorList>
            <person name="Paco A."/>
            <person name="Goncalves M.F.M."/>
            <person name="Rocha-Santos T.A.P."/>
            <person name="Alves A."/>
        </authorList>
    </citation>
    <scope>NUCLEOTIDE SEQUENCE</scope>
    <source>
        <strain evidence="3">ATCC 34329</strain>
    </source>
</reference>
<feature type="compositionally biased region" description="Low complexity" evidence="1">
    <location>
        <begin position="162"/>
        <end position="171"/>
    </location>
</feature>
<evidence type="ECO:0008006" key="5">
    <source>
        <dbReference type="Google" id="ProtNLM"/>
    </source>
</evidence>
<name>A0AAD5S012_9PEZI</name>
<evidence type="ECO:0000256" key="1">
    <source>
        <dbReference type="SAM" id="MobiDB-lite"/>
    </source>
</evidence>
<keyword evidence="4" id="KW-1185">Reference proteome</keyword>
<gene>
    <name evidence="3" type="ORF">MKZ38_000446</name>
</gene>
<dbReference type="EMBL" id="JAKWBI020000010">
    <property type="protein sequence ID" value="KAJ2906710.1"/>
    <property type="molecule type" value="Genomic_DNA"/>
</dbReference>
<evidence type="ECO:0000313" key="3">
    <source>
        <dbReference type="EMBL" id="KAJ2906710.1"/>
    </source>
</evidence>
<keyword evidence="2" id="KW-0472">Membrane</keyword>
<organism evidence="3 4">
    <name type="scientific">Zalerion maritima</name>
    <dbReference type="NCBI Taxonomy" id="339359"/>
    <lineage>
        <taxon>Eukaryota</taxon>
        <taxon>Fungi</taxon>
        <taxon>Dikarya</taxon>
        <taxon>Ascomycota</taxon>
        <taxon>Pezizomycotina</taxon>
        <taxon>Sordariomycetes</taxon>
        <taxon>Lulworthiomycetidae</taxon>
        <taxon>Lulworthiales</taxon>
        <taxon>Lulworthiaceae</taxon>
        <taxon>Zalerion</taxon>
    </lineage>
</organism>
<dbReference type="Proteomes" id="UP001201980">
    <property type="component" value="Unassembled WGS sequence"/>
</dbReference>
<keyword evidence="2" id="KW-0812">Transmembrane</keyword>
<sequence length="185" mass="20142">MNSGRSAEQECFKEAGYVLLLSAFLVGFVLRSHGEDAKYPARPGTEVFNWHLNEIARLRENRSVPSQSETTHSCPVLTVVRKLHARRAVFVASKEGRDTTNQGWQASLARSKGLLRPHPGHVYASFLALFTGRPRGQEQQIDHPSLVPVAEPIEEKGGGSSGTASSFGLSGELRGEPSQDSTDVC</sequence>
<keyword evidence="2" id="KW-1133">Transmembrane helix</keyword>
<proteinExistence type="predicted"/>
<comment type="caution">
    <text evidence="3">The sequence shown here is derived from an EMBL/GenBank/DDBJ whole genome shotgun (WGS) entry which is preliminary data.</text>
</comment>
<dbReference type="AlphaFoldDB" id="A0AAD5S012"/>